<gene>
    <name evidence="1" type="ORF">BG015_008564</name>
</gene>
<name>A0A9P5RX67_9FUNG</name>
<comment type="caution">
    <text evidence="1">The sequence shown here is derived from an EMBL/GenBank/DDBJ whole genome shotgun (WGS) entry which is preliminary data.</text>
</comment>
<evidence type="ECO:0000313" key="1">
    <source>
        <dbReference type="EMBL" id="KAF9149642.1"/>
    </source>
</evidence>
<dbReference type="Proteomes" id="UP000748756">
    <property type="component" value="Unassembled WGS sequence"/>
</dbReference>
<organism evidence="1 2">
    <name type="scientific">Linnemannia schmuckeri</name>
    <dbReference type="NCBI Taxonomy" id="64567"/>
    <lineage>
        <taxon>Eukaryota</taxon>
        <taxon>Fungi</taxon>
        <taxon>Fungi incertae sedis</taxon>
        <taxon>Mucoromycota</taxon>
        <taxon>Mortierellomycotina</taxon>
        <taxon>Mortierellomycetes</taxon>
        <taxon>Mortierellales</taxon>
        <taxon>Mortierellaceae</taxon>
        <taxon>Linnemannia</taxon>
    </lineage>
</organism>
<dbReference type="AlphaFoldDB" id="A0A9P5RX67"/>
<reference evidence="1" key="1">
    <citation type="journal article" date="2020" name="Fungal Divers.">
        <title>Resolving the Mortierellaceae phylogeny through synthesis of multi-gene phylogenetics and phylogenomics.</title>
        <authorList>
            <person name="Vandepol N."/>
            <person name="Liber J."/>
            <person name="Desiro A."/>
            <person name="Na H."/>
            <person name="Kennedy M."/>
            <person name="Barry K."/>
            <person name="Grigoriev I.V."/>
            <person name="Miller A.N."/>
            <person name="O'Donnell K."/>
            <person name="Stajich J.E."/>
            <person name="Bonito G."/>
        </authorList>
    </citation>
    <scope>NUCLEOTIDE SEQUENCE</scope>
    <source>
        <strain evidence="1">NRRL 6426</strain>
    </source>
</reference>
<protein>
    <submittedName>
        <fullName evidence="1">Uncharacterized protein</fullName>
    </submittedName>
</protein>
<proteinExistence type="predicted"/>
<keyword evidence="2" id="KW-1185">Reference proteome</keyword>
<dbReference type="OrthoDB" id="10385083at2759"/>
<dbReference type="EMBL" id="JAAAUQ010000504">
    <property type="protein sequence ID" value="KAF9149642.1"/>
    <property type="molecule type" value="Genomic_DNA"/>
</dbReference>
<accession>A0A9P5RX67</accession>
<evidence type="ECO:0000313" key="2">
    <source>
        <dbReference type="Proteomes" id="UP000748756"/>
    </source>
</evidence>
<sequence>MQKKKKPFAVEKEITNVVSKYLPHPLATLLNSGEGEFTMVFLVLRLPFVTRLDLGIISVGVLAAVTRICRAVVYSRFSLTDIYARVGPSARRCSEQLCQFFAACSELKECLGDGHIIRAEDLINGPEWTCTGLEKLDVEVVDLPELYVYVSEFQISTQSPGPRFLSNENPETEVWRQQRHAHAVRKQVFSTLARLKNLTEIKFGSDEQTGNTFGYSNLWHKITSLYFSEESGFGEVACLPRLEKLEIWGISPVLLIRHLEGWEWGGTSDVNGVRHAVLYRREWRVLTEIG</sequence>